<feature type="compositionally biased region" description="Low complexity" evidence="1">
    <location>
        <begin position="1"/>
        <end position="16"/>
    </location>
</feature>
<sequence length="578" mass="58806">MRGRRASAATRQRAASPAPPPWLPSPWQAPGDTLLPVLELLLAQEEGTRWLRVASHVCSAWRSMSLEVLLADTAISKPPLEDFRAIGRLQAAAQPPADPAKADTVATQAAVVFEASGSTGVEAMSKPCFDRPPGLQQQPALPGPGLPPGLAAAAQLRMRRTRAAHELQQQHALQRTQAALARLAAAAPAGPTHQRPAQQQQHAAAAAPEAEAPQGSIQSDVAAVGRLAAYASDSDGGSTLAQVPSKRRRRRMRRRGASRGMSVEQPLSPQQAQAQLEQQQAQRGQQDGDVAGPSQAAPAQQAKRTRRGGRSQPAAAPPAEASPASAVQQRRQKVQQQLLEGSEVSGSYAGLDGGAMETDALPAGAAYVAALSGGDAAGGMAAEAAAALQAPAPAAQQRSVGSGPVQAVFGFVRRMVGLGLGGRSEQKADGDSSERDVSDRSKLASAVGQGLGRMLGGHQDAAAPAQPPQAHAAEPSASLDAEQPAAAPAAAAPTAAPPALSAAASGDAELRALLARCPSPLAPAEVEEVLSLLAAAKINAATIVATAAADGQTLVTTLKEAGVAPGWALQIMLAARAQ</sequence>
<feature type="region of interest" description="Disordered" evidence="1">
    <location>
        <begin position="421"/>
        <end position="493"/>
    </location>
</feature>
<feature type="region of interest" description="Disordered" evidence="1">
    <location>
        <begin position="1"/>
        <end position="27"/>
    </location>
</feature>
<accession>A0A2P6VHX6</accession>
<name>A0A2P6VHX6_9CHLO</name>
<evidence type="ECO:0000256" key="1">
    <source>
        <dbReference type="SAM" id="MobiDB-lite"/>
    </source>
</evidence>
<proteinExistence type="predicted"/>
<evidence type="ECO:0000313" key="3">
    <source>
        <dbReference type="Proteomes" id="UP000239649"/>
    </source>
</evidence>
<dbReference type="AlphaFoldDB" id="A0A2P6VHX6"/>
<dbReference type="EMBL" id="LHPF02000006">
    <property type="protein sequence ID" value="PSC73691.1"/>
    <property type="molecule type" value="Genomic_DNA"/>
</dbReference>
<dbReference type="OrthoDB" id="515927at2759"/>
<gene>
    <name evidence="2" type="ORF">C2E20_3113</name>
</gene>
<feature type="compositionally biased region" description="Basic residues" evidence="1">
    <location>
        <begin position="245"/>
        <end position="257"/>
    </location>
</feature>
<feature type="compositionally biased region" description="Low complexity" evidence="1">
    <location>
        <begin position="178"/>
        <end position="214"/>
    </location>
</feature>
<feature type="compositionally biased region" description="Low complexity" evidence="1">
    <location>
        <begin position="313"/>
        <end position="337"/>
    </location>
</feature>
<keyword evidence="3" id="KW-1185">Reference proteome</keyword>
<feature type="compositionally biased region" description="Low complexity" evidence="1">
    <location>
        <begin position="461"/>
        <end position="493"/>
    </location>
</feature>
<feature type="region of interest" description="Disordered" evidence="1">
    <location>
        <begin position="232"/>
        <end position="339"/>
    </location>
</feature>
<feature type="region of interest" description="Disordered" evidence="1">
    <location>
        <begin position="178"/>
        <end position="216"/>
    </location>
</feature>
<organism evidence="2 3">
    <name type="scientific">Micractinium conductrix</name>
    <dbReference type="NCBI Taxonomy" id="554055"/>
    <lineage>
        <taxon>Eukaryota</taxon>
        <taxon>Viridiplantae</taxon>
        <taxon>Chlorophyta</taxon>
        <taxon>core chlorophytes</taxon>
        <taxon>Trebouxiophyceae</taxon>
        <taxon>Chlorellales</taxon>
        <taxon>Chlorellaceae</taxon>
        <taxon>Chlorella clade</taxon>
        <taxon>Micractinium</taxon>
    </lineage>
</organism>
<reference evidence="2 3" key="1">
    <citation type="journal article" date="2018" name="Plant J.">
        <title>Genome sequences of Chlorella sorokiniana UTEX 1602 and Micractinium conductrix SAG 241.80: implications to maltose excretion by a green alga.</title>
        <authorList>
            <person name="Arriola M.B."/>
            <person name="Velmurugan N."/>
            <person name="Zhang Y."/>
            <person name="Plunkett M.H."/>
            <person name="Hondzo H."/>
            <person name="Barney B.M."/>
        </authorList>
    </citation>
    <scope>NUCLEOTIDE SEQUENCE [LARGE SCALE GENOMIC DNA]</scope>
    <source>
        <strain evidence="2 3">SAG 241.80</strain>
    </source>
</reference>
<dbReference type="Proteomes" id="UP000239649">
    <property type="component" value="Unassembled WGS sequence"/>
</dbReference>
<comment type="caution">
    <text evidence="2">The sequence shown here is derived from an EMBL/GenBank/DDBJ whole genome shotgun (WGS) entry which is preliminary data.</text>
</comment>
<feature type="compositionally biased region" description="Basic and acidic residues" evidence="1">
    <location>
        <begin position="424"/>
        <end position="442"/>
    </location>
</feature>
<protein>
    <submittedName>
        <fullName evidence="2">Uncharacterized protein</fullName>
    </submittedName>
</protein>
<evidence type="ECO:0000313" key="2">
    <source>
        <dbReference type="EMBL" id="PSC73691.1"/>
    </source>
</evidence>
<feature type="compositionally biased region" description="Low complexity" evidence="1">
    <location>
        <begin position="270"/>
        <end position="285"/>
    </location>
</feature>